<dbReference type="PANTHER" id="PTHR46383">
    <property type="entry name" value="ASPARTATE AMINOTRANSFERASE"/>
    <property type="match status" value="1"/>
</dbReference>
<dbReference type="InterPro" id="IPR004839">
    <property type="entry name" value="Aminotransferase_I/II_large"/>
</dbReference>
<evidence type="ECO:0000256" key="6">
    <source>
        <dbReference type="RuleBase" id="RU000481"/>
    </source>
</evidence>
<comment type="cofactor">
    <cofactor evidence="1 6">
        <name>pyridoxal 5'-phosphate</name>
        <dbReference type="ChEBI" id="CHEBI:597326"/>
    </cofactor>
</comment>
<dbReference type="CDD" id="cd00609">
    <property type="entry name" value="AAT_like"/>
    <property type="match status" value="1"/>
</dbReference>
<evidence type="ECO:0000256" key="3">
    <source>
        <dbReference type="ARBA" id="ARBA00022576"/>
    </source>
</evidence>
<reference evidence="8" key="1">
    <citation type="submission" date="2013-05" db="EMBL/GenBank/DDBJ databases">
        <authorList>
            <person name="Harkins D.M."/>
            <person name="Durkin A.S."/>
            <person name="Brinkac L.M."/>
            <person name="Haft D.H."/>
            <person name="Selengut J.D."/>
            <person name="Sanka R."/>
            <person name="DePew J."/>
            <person name="Purushe J."/>
            <person name="Hartskeerl R.A."/>
            <person name="Ahmed A."/>
            <person name="van der Linden H."/>
            <person name="Goris M.G.A."/>
            <person name="Vinetz J.M."/>
            <person name="Sutton G.G."/>
            <person name="Nierman W.C."/>
            <person name="Fouts D.E."/>
        </authorList>
    </citation>
    <scope>NUCLEOTIDE SEQUENCE [LARGE SCALE GENOMIC DNA]</scope>
    <source>
        <strain evidence="8">5399</strain>
    </source>
</reference>
<dbReference type="GO" id="GO:0030170">
    <property type="term" value="F:pyridoxal phosphate binding"/>
    <property type="evidence" value="ECO:0007669"/>
    <property type="project" value="InterPro"/>
</dbReference>
<dbReference type="EMBL" id="AHMO02000011">
    <property type="protein sequence ID" value="EQA43468.1"/>
    <property type="molecule type" value="Genomic_DNA"/>
</dbReference>
<keyword evidence="9" id="KW-1185">Reference proteome</keyword>
<comment type="similarity">
    <text evidence="2 6">Belongs to the class-I pyridoxal-phosphate-dependent aminotransferase family.</text>
</comment>
<dbReference type="InterPro" id="IPR015424">
    <property type="entry name" value="PyrdxlP-dep_Trfase"/>
</dbReference>
<evidence type="ECO:0000256" key="2">
    <source>
        <dbReference type="ARBA" id="ARBA00007441"/>
    </source>
</evidence>
<evidence type="ECO:0000313" key="9">
    <source>
        <dbReference type="Proteomes" id="UP000015454"/>
    </source>
</evidence>
<dbReference type="AlphaFoldDB" id="T0GDI0"/>
<dbReference type="Gene3D" id="3.90.1150.10">
    <property type="entry name" value="Aspartate Aminotransferase, domain 1"/>
    <property type="match status" value="1"/>
</dbReference>
<dbReference type="EC" id="2.6.1.-" evidence="6"/>
<keyword evidence="4 6" id="KW-0808">Transferase</keyword>
<dbReference type="GO" id="GO:0006520">
    <property type="term" value="P:amino acid metabolic process"/>
    <property type="evidence" value="ECO:0007669"/>
    <property type="project" value="InterPro"/>
</dbReference>
<dbReference type="FunFam" id="3.40.640.10:FF:000033">
    <property type="entry name" value="Aspartate aminotransferase"/>
    <property type="match status" value="1"/>
</dbReference>
<dbReference type="InterPro" id="IPR004838">
    <property type="entry name" value="NHTrfase_class1_PyrdxlP-BS"/>
</dbReference>
<dbReference type="InterPro" id="IPR015422">
    <property type="entry name" value="PyrdxlP-dep_Trfase_small"/>
</dbReference>
<dbReference type="InterPro" id="IPR015421">
    <property type="entry name" value="PyrdxlP-dep_Trfase_major"/>
</dbReference>
<dbReference type="PROSITE" id="PS00105">
    <property type="entry name" value="AA_TRANSFER_CLASS_1"/>
    <property type="match status" value="1"/>
</dbReference>
<evidence type="ECO:0000259" key="7">
    <source>
        <dbReference type="Pfam" id="PF00155"/>
    </source>
</evidence>
<sequence length="415" mass="45848">MLLGIKREEEMEWNARRLDVIEPSPTLAISAKAAELKKKGEDIVSFGAGEPDFETPNHIREAAKKAIDKGMTRYTAVSGTVELKDAIITKFKRDNGLDYNRNQIIVGTGGKQVIYNFFLATLNIGDEVIIPAPYWVSYADIVRLAEGNPIIVSTTKEQEFRITPAQLEQAITPKTKVVILNSPSNPTGSAYSRKELEALGKVILKHKLLVLSDDIYERIVFDGFEFTNTAMLSPELKELTFIANGVSKAYSMTGWRIGYGAGPAEIIRNMDTIQSQSTSNPSSISQAAAEAALISDQTCVDEMAKAFQKRRDLIVALLRAIPGVEVNIPQGAFYVFPYLTKVYETQGFRKLLLSSEEKSKSKVFCALLLEKYKVAAVPGIAFGDDNALRLSYAMGEEDIKKGISRIAEMVRDLSQ</sequence>
<evidence type="ECO:0000256" key="1">
    <source>
        <dbReference type="ARBA" id="ARBA00001933"/>
    </source>
</evidence>
<keyword evidence="5" id="KW-0663">Pyridoxal phosphate</keyword>
<keyword evidence="3 6" id="KW-0032">Aminotransferase</keyword>
<organism evidence="8 9">
    <name type="scientific">Leptospira broomii serovar Hurstbridge str. 5399</name>
    <dbReference type="NCBI Taxonomy" id="1049789"/>
    <lineage>
        <taxon>Bacteria</taxon>
        <taxon>Pseudomonadati</taxon>
        <taxon>Spirochaetota</taxon>
        <taxon>Spirochaetia</taxon>
        <taxon>Leptospirales</taxon>
        <taxon>Leptospiraceae</taxon>
        <taxon>Leptospira</taxon>
    </lineage>
</organism>
<dbReference type="Gene3D" id="3.40.640.10">
    <property type="entry name" value="Type I PLP-dependent aspartate aminotransferase-like (Major domain)"/>
    <property type="match status" value="1"/>
</dbReference>
<evidence type="ECO:0000256" key="4">
    <source>
        <dbReference type="ARBA" id="ARBA00022679"/>
    </source>
</evidence>
<dbReference type="Pfam" id="PF00155">
    <property type="entry name" value="Aminotran_1_2"/>
    <property type="match status" value="1"/>
</dbReference>
<feature type="domain" description="Aminotransferase class I/classII large" evidence="7">
    <location>
        <begin position="42"/>
        <end position="406"/>
    </location>
</feature>
<dbReference type="Proteomes" id="UP000015454">
    <property type="component" value="Unassembled WGS sequence"/>
</dbReference>
<accession>T0GDI0</accession>
<dbReference type="STRING" id="1049789.LEP1GSC050_1441"/>
<protein>
    <recommendedName>
        <fullName evidence="6">Aminotransferase</fullName>
        <ecNumber evidence="6">2.6.1.-</ecNumber>
    </recommendedName>
</protein>
<dbReference type="GO" id="GO:0008483">
    <property type="term" value="F:transaminase activity"/>
    <property type="evidence" value="ECO:0007669"/>
    <property type="project" value="UniProtKB-KW"/>
</dbReference>
<proteinExistence type="inferred from homology"/>
<gene>
    <name evidence="8" type="ORF">LEP1GSC050_1441</name>
</gene>
<dbReference type="PANTHER" id="PTHR46383:SF1">
    <property type="entry name" value="ASPARTATE AMINOTRANSFERASE"/>
    <property type="match status" value="1"/>
</dbReference>
<evidence type="ECO:0000313" key="8">
    <source>
        <dbReference type="EMBL" id="EQA43468.1"/>
    </source>
</evidence>
<comment type="caution">
    <text evidence="8">The sequence shown here is derived from an EMBL/GenBank/DDBJ whole genome shotgun (WGS) entry which is preliminary data.</text>
</comment>
<dbReference type="InterPro" id="IPR050596">
    <property type="entry name" value="AspAT/PAT-like"/>
</dbReference>
<name>T0GDI0_9LEPT</name>
<dbReference type="SUPFAM" id="SSF53383">
    <property type="entry name" value="PLP-dependent transferases"/>
    <property type="match status" value="1"/>
</dbReference>
<evidence type="ECO:0000256" key="5">
    <source>
        <dbReference type="ARBA" id="ARBA00022898"/>
    </source>
</evidence>